<organism evidence="1 2">
    <name type="scientific">Halobacteriovorax marinus</name>
    <dbReference type="NCBI Taxonomy" id="97084"/>
    <lineage>
        <taxon>Bacteria</taxon>
        <taxon>Pseudomonadati</taxon>
        <taxon>Bdellovibrionota</taxon>
        <taxon>Bacteriovoracia</taxon>
        <taxon>Bacteriovoracales</taxon>
        <taxon>Halobacteriovoraceae</taxon>
        <taxon>Halobacteriovorax</taxon>
    </lineage>
</organism>
<dbReference type="PANTHER" id="PTHR43431">
    <property type="entry name" value="OXIDOREDUCTASE, SHORT CHAIN DEHYDROGENASE/REDUCTASE FAMILY (AFU_ORTHOLOGUE AFUA_5G14000)"/>
    <property type="match status" value="1"/>
</dbReference>
<name>A0A1Y5FJJ7_9BACT</name>
<accession>A0A1Y5FJJ7</accession>
<reference evidence="2" key="1">
    <citation type="journal article" date="2017" name="Proc. Natl. Acad. Sci. U.S.A.">
        <title>Simulation of Deepwater Horizon oil plume reveals substrate specialization within a complex community of hydrocarbon-degraders.</title>
        <authorList>
            <person name="Hu P."/>
            <person name="Dubinsky E.A."/>
            <person name="Probst A.J."/>
            <person name="Wang J."/>
            <person name="Sieber C.M.K."/>
            <person name="Tom L.M."/>
            <person name="Gardinali P."/>
            <person name="Banfield J.F."/>
            <person name="Atlas R.M."/>
            <person name="Andersen G.L."/>
        </authorList>
    </citation>
    <scope>NUCLEOTIDE SEQUENCE [LARGE SCALE GENOMIC DNA]</scope>
</reference>
<proteinExistence type="predicted"/>
<evidence type="ECO:0000313" key="1">
    <source>
        <dbReference type="EMBL" id="OUS00176.1"/>
    </source>
</evidence>
<gene>
    <name evidence="1" type="ORF">A9Q84_03055</name>
</gene>
<dbReference type="Proteomes" id="UP000196531">
    <property type="component" value="Unassembled WGS sequence"/>
</dbReference>
<dbReference type="InterPro" id="IPR002347">
    <property type="entry name" value="SDR_fam"/>
</dbReference>
<dbReference type="Gene3D" id="3.40.50.720">
    <property type="entry name" value="NAD(P)-binding Rossmann-like Domain"/>
    <property type="match status" value="1"/>
</dbReference>
<dbReference type="SUPFAM" id="SSF51735">
    <property type="entry name" value="NAD(P)-binding Rossmann-fold domains"/>
    <property type="match status" value="1"/>
</dbReference>
<dbReference type="EMBL" id="MAAO01000002">
    <property type="protein sequence ID" value="OUS00176.1"/>
    <property type="molecule type" value="Genomic_DNA"/>
</dbReference>
<protein>
    <recommendedName>
        <fullName evidence="3">Short-chain dehydrogenase</fullName>
    </recommendedName>
</protein>
<dbReference type="AlphaFoldDB" id="A0A1Y5FJJ7"/>
<dbReference type="PANTHER" id="PTHR43431:SF7">
    <property type="entry name" value="OXIDOREDUCTASE, SHORT CHAIN DEHYDROGENASE_REDUCTASE FAMILY (AFU_ORTHOLOGUE AFUA_5G14000)"/>
    <property type="match status" value="1"/>
</dbReference>
<evidence type="ECO:0008006" key="3">
    <source>
        <dbReference type="Google" id="ProtNLM"/>
    </source>
</evidence>
<sequence>MNYIIAGASKGVGLALVEDCIKKDIKVFAIARNVETLKDMKESIDSKDLLHIYQLDLTNSKKTSDLFDEIKNTIKGRSVLVNCCATWTGGKEVKEISPKDMLEAINLNFMTSYNPIYEFINKLSFSKDLTNTIVSLGATASTRGGKKTSSFAVGKSSLRILSQSLAKEMGPKGLHVAHIIIDGLILNKRTLDLNPGLDLDKYIHMNSIINQIHLLVDQPRDAWTLELDIRPYNETF</sequence>
<evidence type="ECO:0000313" key="2">
    <source>
        <dbReference type="Proteomes" id="UP000196531"/>
    </source>
</evidence>
<dbReference type="Pfam" id="PF00106">
    <property type="entry name" value="adh_short"/>
    <property type="match status" value="1"/>
</dbReference>
<dbReference type="InterPro" id="IPR036291">
    <property type="entry name" value="NAD(P)-bd_dom_sf"/>
</dbReference>
<comment type="caution">
    <text evidence="1">The sequence shown here is derived from an EMBL/GenBank/DDBJ whole genome shotgun (WGS) entry which is preliminary data.</text>
</comment>